<comment type="caution">
    <text evidence="2">The sequence shown here is derived from an EMBL/GenBank/DDBJ whole genome shotgun (WGS) entry which is preliminary data.</text>
</comment>
<organism evidence="2 3">
    <name type="scientific">Acanthosepion pharaonis</name>
    <name type="common">Pharaoh cuttlefish</name>
    <name type="synonym">Sepia pharaonis</name>
    <dbReference type="NCBI Taxonomy" id="158019"/>
    <lineage>
        <taxon>Eukaryota</taxon>
        <taxon>Metazoa</taxon>
        <taxon>Spiralia</taxon>
        <taxon>Lophotrochozoa</taxon>
        <taxon>Mollusca</taxon>
        <taxon>Cephalopoda</taxon>
        <taxon>Coleoidea</taxon>
        <taxon>Decapodiformes</taxon>
        <taxon>Sepiida</taxon>
        <taxon>Sepiina</taxon>
        <taxon>Sepiidae</taxon>
        <taxon>Acanthosepion</taxon>
    </lineage>
</organism>
<dbReference type="Proteomes" id="UP000597762">
    <property type="component" value="Unassembled WGS sequence"/>
</dbReference>
<gene>
    <name evidence="2" type="ORF">SPHA_27505</name>
</gene>
<proteinExistence type="predicted"/>
<dbReference type="PANTHER" id="PTHR45786">
    <property type="entry name" value="DNA BINDING PROTEIN-LIKE"/>
    <property type="match status" value="1"/>
</dbReference>
<evidence type="ECO:0000259" key="1">
    <source>
        <dbReference type="Pfam" id="PF14214"/>
    </source>
</evidence>
<dbReference type="PANTHER" id="PTHR45786:SF74">
    <property type="entry name" value="ATP-DEPENDENT DNA HELICASE"/>
    <property type="match status" value="1"/>
</dbReference>
<dbReference type="EMBL" id="CAHIKZ030001068">
    <property type="protein sequence ID" value="CAE1251309.1"/>
    <property type="molecule type" value="Genomic_DNA"/>
</dbReference>
<accession>A0A812C149</accession>
<dbReference type="AlphaFoldDB" id="A0A812C149"/>
<protein>
    <recommendedName>
        <fullName evidence="1">Helitron helicase-like domain-containing protein</fullName>
    </recommendedName>
</protein>
<dbReference type="OrthoDB" id="10051381at2759"/>
<keyword evidence="3" id="KW-1185">Reference proteome</keyword>
<evidence type="ECO:0000313" key="2">
    <source>
        <dbReference type="EMBL" id="CAE1251309.1"/>
    </source>
</evidence>
<name>A0A812C149_ACAPH</name>
<evidence type="ECO:0000313" key="3">
    <source>
        <dbReference type="Proteomes" id="UP000597762"/>
    </source>
</evidence>
<feature type="domain" description="Helitron helicase-like" evidence="1">
    <location>
        <begin position="335"/>
        <end position="421"/>
    </location>
</feature>
<reference evidence="2" key="1">
    <citation type="submission" date="2021-01" db="EMBL/GenBank/DDBJ databases">
        <authorList>
            <person name="Li R."/>
            <person name="Bekaert M."/>
        </authorList>
    </citation>
    <scope>NUCLEOTIDE SEQUENCE</scope>
    <source>
        <strain evidence="2">Farmed</strain>
    </source>
</reference>
<sequence length="425" mass="47901">MSHFCFCYAAIRLIRLAPSNDPFSYRKLFLTFLFSIRLFNYVDQRIALAQASQSQEERATCLARKAAYSTSLRSSLKNAQRSRMNAQPAATASAFRASKTHHQSLLHNTRNAAAAVKSRAVETLDCRRARQSRDAAATASARAAETPPVDLRMLSALPGRGQLKHSTAGAHVNPLTLLQQNARQSRYAAVTARSREPVRVLQRSTRNPAMLQRLLLPETPRANRQGNNSFQMTSFGIVIDADKRPHDEYERRYNAPACNEMATIIHGQQQRTRDIVLKSRGGALRRISETHRSYDALQYPLLFPYGDDGYHFGIPLHTPGGQPTTSSKALPCNAFYLYRLMVSDGDFNLLHRCRELFHQFAVDMVAKMESERLCFIQNHQKQLCSDSYVHLRDSLRNEVNPGDLEKLCFLPSTYTGGPRYIHGGT</sequence>
<dbReference type="InterPro" id="IPR025476">
    <property type="entry name" value="Helitron_helicase-like"/>
</dbReference>
<dbReference type="Pfam" id="PF14214">
    <property type="entry name" value="Helitron_like_N"/>
    <property type="match status" value="1"/>
</dbReference>